<accession>A0A9X1I1C3</accession>
<comment type="similarity">
    <text evidence="4">Belongs to the metallo-dependent hydrolases superfamily. DHOase family. Class I DHOase subfamily.</text>
</comment>
<keyword evidence="9 12" id="KW-0378">Hydrolase</keyword>
<evidence type="ECO:0000256" key="2">
    <source>
        <dbReference type="ARBA" id="ARBA00002368"/>
    </source>
</evidence>
<dbReference type="PROSITE" id="PS00482">
    <property type="entry name" value="DIHYDROOROTASE_1"/>
    <property type="match status" value="1"/>
</dbReference>
<name>A0A9X1I1C3_9FLAO</name>
<keyword evidence="13" id="KW-1185">Reference proteome</keyword>
<dbReference type="PANTHER" id="PTHR43668">
    <property type="entry name" value="ALLANTOINASE"/>
    <property type="match status" value="1"/>
</dbReference>
<dbReference type="InterPro" id="IPR017593">
    <property type="entry name" value="Allantoinase"/>
</dbReference>
<dbReference type="InterPro" id="IPR050138">
    <property type="entry name" value="DHOase/Allantoinase_Hydrolase"/>
</dbReference>
<evidence type="ECO:0000256" key="7">
    <source>
        <dbReference type="ARBA" id="ARBA00012863"/>
    </source>
</evidence>
<dbReference type="GO" id="GO:0005737">
    <property type="term" value="C:cytoplasm"/>
    <property type="evidence" value="ECO:0007669"/>
    <property type="project" value="TreeGrafter"/>
</dbReference>
<dbReference type="RefSeq" id="WP_226541741.1">
    <property type="nucleotide sequence ID" value="NZ_JAJAPW010000002.1"/>
</dbReference>
<evidence type="ECO:0000313" key="13">
    <source>
        <dbReference type="Proteomes" id="UP001139199"/>
    </source>
</evidence>
<feature type="domain" description="Amidohydrolase-related" evidence="11">
    <location>
        <begin position="51"/>
        <end position="424"/>
    </location>
</feature>
<dbReference type="EC" id="3.5.2.5" evidence="7"/>
<dbReference type="SUPFAM" id="SSF51556">
    <property type="entry name" value="Metallo-dependent hydrolases"/>
    <property type="match status" value="1"/>
</dbReference>
<evidence type="ECO:0000313" key="12">
    <source>
        <dbReference type="EMBL" id="MCB4798189.1"/>
    </source>
</evidence>
<evidence type="ECO:0000256" key="8">
    <source>
        <dbReference type="ARBA" id="ARBA00022723"/>
    </source>
</evidence>
<dbReference type="InterPro" id="IPR011059">
    <property type="entry name" value="Metal-dep_hydrolase_composite"/>
</dbReference>
<dbReference type="PANTHER" id="PTHR43668:SF2">
    <property type="entry name" value="ALLANTOINASE"/>
    <property type="match status" value="1"/>
</dbReference>
<comment type="similarity">
    <text evidence="5">Belongs to the metallo-dependent hydrolases superfamily. Allantoinase family.</text>
</comment>
<dbReference type="Gene3D" id="2.30.40.10">
    <property type="entry name" value="Urease, subunit C, domain 1"/>
    <property type="match status" value="1"/>
</dbReference>
<evidence type="ECO:0000256" key="6">
    <source>
        <dbReference type="ARBA" id="ARBA00011881"/>
    </source>
</evidence>
<evidence type="ECO:0000256" key="9">
    <source>
        <dbReference type="ARBA" id="ARBA00022801"/>
    </source>
</evidence>
<evidence type="ECO:0000256" key="10">
    <source>
        <dbReference type="ARBA" id="ARBA00022833"/>
    </source>
</evidence>
<reference evidence="12" key="1">
    <citation type="submission" date="2021-10" db="EMBL/GenBank/DDBJ databases">
        <title>Tamlana sargassums sp. nov., and Tamlana laminarinivorans sp. nov., two new bacteria isolated from the brown alga.</title>
        <authorList>
            <person name="Li J."/>
        </authorList>
    </citation>
    <scope>NUCLEOTIDE SEQUENCE</scope>
    <source>
        <strain evidence="12">PT2-4</strain>
    </source>
</reference>
<evidence type="ECO:0000256" key="4">
    <source>
        <dbReference type="ARBA" id="ARBA00010286"/>
    </source>
</evidence>
<dbReference type="SUPFAM" id="SSF51338">
    <property type="entry name" value="Composite domain of metallo-dependent hydrolases"/>
    <property type="match status" value="1"/>
</dbReference>
<protein>
    <recommendedName>
        <fullName evidence="7">allantoinase</fullName>
        <ecNumber evidence="7">3.5.2.5</ecNumber>
    </recommendedName>
</protein>
<dbReference type="GO" id="GO:0000256">
    <property type="term" value="P:allantoin catabolic process"/>
    <property type="evidence" value="ECO:0007669"/>
    <property type="project" value="InterPro"/>
</dbReference>
<dbReference type="GO" id="GO:0050897">
    <property type="term" value="F:cobalt ion binding"/>
    <property type="evidence" value="ECO:0007669"/>
    <property type="project" value="InterPro"/>
</dbReference>
<dbReference type="GO" id="GO:0006145">
    <property type="term" value="P:purine nucleobase catabolic process"/>
    <property type="evidence" value="ECO:0007669"/>
    <property type="project" value="TreeGrafter"/>
</dbReference>
<comment type="function">
    <text evidence="2">Catalyzes the reversible cyclization of carbamoyl aspartate to dihydroorotate.</text>
</comment>
<sequence length="450" mass="50373">MTEFLIYSKQTFIENAFVEATLHIKDGKIQNVNNGYQKLSNLPFFDYGNLVVIPGIIDAHVHINEPGREDWEGFYTATKAAAMGGVTTLIEMPLNASPVTTTVEAFKLKQNAATNKLHVNCGFYGGTIPSNTNDIEGLIKEGVFGIKGFLTHSGIDEFPNITQKDLEAIAPILKKYDVPLLLHCELSDEDVPEVENPKSYIEYLHSRPQHWETNAIELAIAIQKKFDIKVHIVHLSASKGIELINKAKKETDKLTVETCPQYLFFNAEAIPDASPIFKCAPPIREKANNDKLWSFLQSDGFNFLASDHSPAPPARKQLESGDFFKAWGGISGLQFTLPVLYTECKKRGVKLEKLIPLLTENPAKFLGLENQKGLLKKGFDADITVLDKNEKFKLTETIIEHKHKATPYLNENLNGLVKHVFVNGIQVVNNSKMHKEQQGKLLFNTLNNPF</sequence>
<dbReference type="GO" id="GO:0008270">
    <property type="term" value="F:zinc ion binding"/>
    <property type="evidence" value="ECO:0007669"/>
    <property type="project" value="InterPro"/>
</dbReference>
<dbReference type="AlphaFoldDB" id="A0A9X1I1C3"/>
<dbReference type="EMBL" id="JAJAPW010000002">
    <property type="protein sequence ID" value="MCB4798189.1"/>
    <property type="molecule type" value="Genomic_DNA"/>
</dbReference>
<proteinExistence type="inferred from homology"/>
<evidence type="ECO:0000256" key="1">
    <source>
        <dbReference type="ARBA" id="ARBA00001947"/>
    </source>
</evidence>
<evidence type="ECO:0000256" key="3">
    <source>
        <dbReference type="ARBA" id="ARBA00004968"/>
    </source>
</evidence>
<dbReference type="Proteomes" id="UP001139199">
    <property type="component" value="Unassembled WGS sequence"/>
</dbReference>
<keyword evidence="10" id="KW-0862">Zinc</keyword>
<organism evidence="12 13">
    <name type="scientific">Neotamlana laminarinivorans</name>
    <dbReference type="NCBI Taxonomy" id="2883124"/>
    <lineage>
        <taxon>Bacteria</taxon>
        <taxon>Pseudomonadati</taxon>
        <taxon>Bacteroidota</taxon>
        <taxon>Flavobacteriia</taxon>
        <taxon>Flavobacteriales</taxon>
        <taxon>Flavobacteriaceae</taxon>
        <taxon>Neotamlana</taxon>
    </lineage>
</organism>
<dbReference type="Gene3D" id="3.20.20.140">
    <property type="entry name" value="Metal-dependent hydrolases"/>
    <property type="match status" value="1"/>
</dbReference>
<dbReference type="InterPro" id="IPR006680">
    <property type="entry name" value="Amidohydro-rel"/>
</dbReference>
<dbReference type="NCBIfam" id="TIGR03178">
    <property type="entry name" value="allantoinase"/>
    <property type="match status" value="1"/>
</dbReference>
<dbReference type="InterPro" id="IPR002195">
    <property type="entry name" value="Dihydroorotase_CS"/>
</dbReference>
<dbReference type="Pfam" id="PF01979">
    <property type="entry name" value="Amidohydro_1"/>
    <property type="match status" value="1"/>
</dbReference>
<comment type="subunit">
    <text evidence="6">Homotetramer.</text>
</comment>
<dbReference type="GO" id="GO:0004038">
    <property type="term" value="F:allantoinase activity"/>
    <property type="evidence" value="ECO:0007669"/>
    <property type="project" value="UniProtKB-EC"/>
</dbReference>
<evidence type="ECO:0000259" key="11">
    <source>
        <dbReference type="Pfam" id="PF01979"/>
    </source>
</evidence>
<evidence type="ECO:0000256" key="5">
    <source>
        <dbReference type="ARBA" id="ARBA00010368"/>
    </source>
</evidence>
<comment type="cofactor">
    <cofactor evidence="1">
        <name>Zn(2+)</name>
        <dbReference type="ChEBI" id="CHEBI:29105"/>
    </cofactor>
</comment>
<dbReference type="InterPro" id="IPR032466">
    <property type="entry name" value="Metal_Hydrolase"/>
</dbReference>
<comment type="pathway">
    <text evidence="3">Nitrogen metabolism; (S)-allantoin degradation; allantoate from (S)-allantoin: step 1/1.</text>
</comment>
<comment type="caution">
    <text evidence="12">The sequence shown here is derived from an EMBL/GenBank/DDBJ whole genome shotgun (WGS) entry which is preliminary data.</text>
</comment>
<keyword evidence="8" id="KW-0479">Metal-binding</keyword>
<gene>
    <name evidence="12" type="primary">allB</name>
    <name evidence="12" type="ORF">LG649_04995</name>
</gene>